<dbReference type="SUPFAM" id="SSF88659">
    <property type="entry name" value="Sigma3 and sigma4 domains of RNA polymerase sigma factors"/>
    <property type="match status" value="2"/>
</dbReference>
<dbReference type="InterPro" id="IPR007630">
    <property type="entry name" value="RNA_pol_sigma70_r4"/>
</dbReference>
<dbReference type="STRING" id="485916.Dtox_3254"/>
<keyword evidence="2" id="KW-0731">Sigma factor</keyword>
<dbReference type="InterPro" id="IPR013325">
    <property type="entry name" value="RNA_pol_sigma_r2"/>
</dbReference>
<dbReference type="KEGG" id="dae:Dtox_3254"/>
<dbReference type="eggNOG" id="COG1191">
    <property type="taxonomic scope" value="Bacteria"/>
</dbReference>
<dbReference type="Pfam" id="PF04542">
    <property type="entry name" value="Sigma70_r2"/>
    <property type="match status" value="1"/>
</dbReference>
<evidence type="ECO:0000313" key="8">
    <source>
        <dbReference type="Proteomes" id="UP000002217"/>
    </source>
</evidence>
<dbReference type="EMBL" id="CP001720">
    <property type="protein sequence ID" value="ACV63989.1"/>
    <property type="molecule type" value="Genomic_DNA"/>
</dbReference>
<dbReference type="InterPro" id="IPR013324">
    <property type="entry name" value="RNA_pol_sigma_r3/r4-like"/>
</dbReference>
<dbReference type="InterPro" id="IPR014284">
    <property type="entry name" value="RNA_pol_sigma-70_dom"/>
</dbReference>
<evidence type="ECO:0000259" key="6">
    <source>
        <dbReference type="Pfam" id="PF04545"/>
    </source>
</evidence>
<dbReference type="CDD" id="cd06171">
    <property type="entry name" value="Sigma70_r4"/>
    <property type="match status" value="1"/>
</dbReference>
<proteinExistence type="predicted"/>
<keyword evidence="1" id="KW-0805">Transcription regulation</keyword>
<keyword evidence="4" id="KW-0804">Transcription</keyword>
<sequence>MGDFVPGQPGGAVDLNQAFQEYLVVKDEERLRQVMMSGSRLVRHFAKLYASGRQTEDLMQSGYEGLLKALGRFDSSRGVLFSTYAAHCIMGEIRHHIRKEASYACPAAVAELQARINRFVDDYMKENGQIPSLSQIAEFVNVCEEGVVQAMRAGFVSLDEIELHKIQSLKYESFCLPIEDRIVLEQALYKLTELQQRVIHLLFYKDMTQTEAASQLGISQRSVSRILRKSLNLLSRILS</sequence>
<dbReference type="Gene3D" id="1.10.10.10">
    <property type="entry name" value="Winged helix-like DNA-binding domain superfamily/Winged helix DNA-binding domain"/>
    <property type="match status" value="2"/>
</dbReference>
<dbReference type="PRINTS" id="PR00046">
    <property type="entry name" value="SIGMA70FCT"/>
</dbReference>
<dbReference type="InterPro" id="IPR036388">
    <property type="entry name" value="WH-like_DNA-bd_sf"/>
</dbReference>
<dbReference type="Pfam" id="PF04545">
    <property type="entry name" value="Sigma70_r4"/>
    <property type="match status" value="1"/>
</dbReference>
<keyword evidence="8" id="KW-1185">Reference proteome</keyword>
<dbReference type="Proteomes" id="UP000002217">
    <property type="component" value="Chromosome"/>
</dbReference>
<dbReference type="RefSeq" id="WP_015758681.1">
    <property type="nucleotide sequence ID" value="NC_013216.1"/>
</dbReference>
<dbReference type="GO" id="GO:0003677">
    <property type="term" value="F:DNA binding"/>
    <property type="evidence" value="ECO:0007669"/>
    <property type="project" value="UniProtKB-KW"/>
</dbReference>
<dbReference type="InterPro" id="IPR007627">
    <property type="entry name" value="RNA_pol_sigma70_r2"/>
</dbReference>
<dbReference type="GO" id="GO:0006352">
    <property type="term" value="P:DNA-templated transcription initiation"/>
    <property type="evidence" value="ECO:0007669"/>
    <property type="project" value="InterPro"/>
</dbReference>
<gene>
    <name evidence="7" type="ordered locus">Dtox_3254</name>
</gene>
<dbReference type="PANTHER" id="PTHR30385">
    <property type="entry name" value="SIGMA FACTOR F FLAGELLAR"/>
    <property type="match status" value="1"/>
</dbReference>
<evidence type="ECO:0000313" key="7">
    <source>
        <dbReference type="EMBL" id="ACV63989.1"/>
    </source>
</evidence>
<dbReference type="InterPro" id="IPR000943">
    <property type="entry name" value="RNA_pol_sigma70"/>
</dbReference>
<organism evidence="7 8">
    <name type="scientific">Desulfofarcimen acetoxidans (strain ATCC 49208 / DSM 771 / KCTC 5769 / VKM B-1644 / 5575)</name>
    <name type="common">Desulfotomaculum acetoxidans</name>
    <dbReference type="NCBI Taxonomy" id="485916"/>
    <lineage>
        <taxon>Bacteria</taxon>
        <taxon>Bacillati</taxon>
        <taxon>Bacillota</taxon>
        <taxon>Clostridia</taxon>
        <taxon>Eubacteriales</taxon>
        <taxon>Peptococcaceae</taxon>
        <taxon>Desulfofarcimen</taxon>
    </lineage>
</organism>
<dbReference type="NCBIfam" id="TIGR02937">
    <property type="entry name" value="sigma70-ECF"/>
    <property type="match status" value="1"/>
</dbReference>
<dbReference type="AlphaFoldDB" id="C8W5I9"/>
<feature type="domain" description="RNA polymerase sigma-70 region 2" evidence="5">
    <location>
        <begin position="40"/>
        <end position="101"/>
    </location>
</feature>
<evidence type="ECO:0000259" key="5">
    <source>
        <dbReference type="Pfam" id="PF04542"/>
    </source>
</evidence>
<dbReference type="GO" id="GO:0016987">
    <property type="term" value="F:sigma factor activity"/>
    <property type="evidence" value="ECO:0007669"/>
    <property type="project" value="UniProtKB-KW"/>
</dbReference>
<dbReference type="HOGENOM" id="CLU_014793_8_5_9"/>
<dbReference type="Gene3D" id="1.20.120.1810">
    <property type="match status" value="1"/>
</dbReference>
<reference evidence="7 8" key="1">
    <citation type="journal article" date="2009" name="Stand. Genomic Sci.">
        <title>Complete genome sequence of Desulfotomaculum acetoxidans type strain (5575).</title>
        <authorList>
            <person name="Spring S."/>
            <person name="Lapidus A."/>
            <person name="Schroder M."/>
            <person name="Gleim D."/>
            <person name="Sims D."/>
            <person name="Meincke L."/>
            <person name="Glavina Del Rio T."/>
            <person name="Tice H."/>
            <person name="Copeland A."/>
            <person name="Cheng J.F."/>
            <person name="Lucas S."/>
            <person name="Chen F."/>
            <person name="Nolan M."/>
            <person name="Bruce D."/>
            <person name="Goodwin L."/>
            <person name="Pitluck S."/>
            <person name="Ivanova N."/>
            <person name="Mavromatis K."/>
            <person name="Mikhailova N."/>
            <person name="Pati A."/>
            <person name="Chen A."/>
            <person name="Palaniappan K."/>
            <person name="Land M."/>
            <person name="Hauser L."/>
            <person name="Chang Y.J."/>
            <person name="Jeffries C.D."/>
            <person name="Chain P."/>
            <person name="Saunders E."/>
            <person name="Brettin T."/>
            <person name="Detter J.C."/>
            <person name="Goker M."/>
            <person name="Bristow J."/>
            <person name="Eisen J.A."/>
            <person name="Markowitz V."/>
            <person name="Hugenholtz P."/>
            <person name="Kyrpides N.C."/>
            <person name="Klenk H.P."/>
            <person name="Han C."/>
        </authorList>
    </citation>
    <scope>NUCLEOTIDE SEQUENCE [LARGE SCALE GENOMIC DNA]</scope>
    <source>
        <strain evidence="8">ATCC 49208 / DSM 771 / VKM B-1644</strain>
    </source>
</reference>
<accession>C8W5I9</accession>
<keyword evidence="3" id="KW-0238">DNA-binding</keyword>
<dbReference type="PANTHER" id="PTHR30385:SF4">
    <property type="entry name" value="RNA POLYMERASE SIGMA-E FACTOR"/>
    <property type="match status" value="1"/>
</dbReference>
<evidence type="ECO:0000256" key="1">
    <source>
        <dbReference type="ARBA" id="ARBA00023015"/>
    </source>
</evidence>
<evidence type="ECO:0000256" key="2">
    <source>
        <dbReference type="ARBA" id="ARBA00023082"/>
    </source>
</evidence>
<feature type="domain" description="RNA polymerase sigma-70 region 4" evidence="6">
    <location>
        <begin position="187"/>
        <end position="233"/>
    </location>
</feature>
<name>C8W5I9_DESAS</name>
<dbReference type="SUPFAM" id="SSF88946">
    <property type="entry name" value="Sigma2 domain of RNA polymerase sigma factors"/>
    <property type="match status" value="1"/>
</dbReference>
<evidence type="ECO:0000256" key="3">
    <source>
        <dbReference type="ARBA" id="ARBA00023125"/>
    </source>
</evidence>
<evidence type="ECO:0000256" key="4">
    <source>
        <dbReference type="ARBA" id="ARBA00023163"/>
    </source>
</evidence>
<protein>
    <submittedName>
        <fullName evidence="7">RNA polymerase, sigma 28 subunit, FliA/WhiG subfamily</fullName>
    </submittedName>
</protein>